<protein>
    <submittedName>
        <fullName evidence="2">Uncharacterized protein</fullName>
    </submittedName>
</protein>
<dbReference type="EMBL" id="BMWY01000002">
    <property type="protein sequence ID" value="GGZ49007.1"/>
    <property type="molecule type" value="Genomic_DNA"/>
</dbReference>
<comment type="caution">
    <text evidence="2">The sequence shown here is derived from an EMBL/GenBank/DDBJ whole genome shotgun (WGS) entry which is preliminary data.</text>
</comment>
<evidence type="ECO:0000313" key="3">
    <source>
        <dbReference type="Proteomes" id="UP000615593"/>
    </source>
</evidence>
<accession>A0ABQ3BKB3</accession>
<name>A0ABQ3BKB3_9FLAO</name>
<reference evidence="3" key="1">
    <citation type="journal article" date="2019" name="Int. J. Syst. Evol. Microbiol.">
        <title>The Global Catalogue of Microorganisms (GCM) 10K type strain sequencing project: providing services to taxonomists for standard genome sequencing and annotation.</title>
        <authorList>
            <consortium name="The Broad Institute Genomics Platform"/>
            <consortium name="The Broad Institute Genome Sequencing Center for Infectious Disease"/>
            <person name="Wu L."/>
            <person name="Ma J."/>
        </authorList>
    </citation>
    <scope>NUCLEOTIDE SEQUENCE [LARGE SCALE GENOMIC DNA]</scope>
    <source>
        <strain evidence="3">KCTC 12708</strain>
    </source>
</reference>
<keyword evidence="1" id="KW-0472">Membrane</keyword>
<dbReference type="Proteomes" id="UP000615593">
    <property type="component" value="Unassembled WGS sequence"/>
</dbReference>
<dbReference type="GeneID" id="94368456"/>
<organism evidence="2 3">
    <name type="scientific">Mesonia mobilis</name>
    <dbReference type="NCBI Taxonomy" id="369791"/>
    <lineage>
        <taxon>Bacteria</taxon>
        <taxon>Pseudomonadati</taxon>
        <taxon>Bacteroidota</taxon>
        <taxon>Flavobacteriia</taxon>
        <taxon>Flavobacteriales</taxon>
        <taxon>Flavobacteriaceae</taxon>
        <taxon>Mesonia</taxon>
    </lineage>
</organism>
<sequence length="156" mass="18085">MKHKLQSIFNFKLKETKYFWIAIILIGTIGIWLPCLIGNGVKKSEIPILFTTYYISIYFSGCLDSVINKIKFLQKPSHSEEIINRFLTIIFMIIVAIALVVATILLTANEYFFLAITTSVIGTLISLGLWWNNNWEGETFYQDVRNDVKKKHSENW</sequence>
<keyword evidence="3" id="KW-1185">Reference proteome</keyword>
<evidence type="ECO:0000313" key="2">
    <source>
        <dbReference type="EMBL" id="GGZ49007.1"/>
    </source>
</evidence>
<feature type="transmembrane region" description="Helical" evidence="1">
    <location>
        <begin position="46"/>
        <end position="66"/>
    </location>
</feature>
<dbReference type="RefSeq" id="WP_027884013.1">
    <property type="nucleotide sequence ID" value="NZ_BMWY01000002.1"/>
</dbReference>
<gene>
    <name evidence="2" type="ORF">GCM10008088_07930</name>
</gene>
<feature type="transmembrane region" description="Helical" evidence="1">
    <location>
        <begin position="20"/>
        <end position="40"/>
    </location>
</feature>
<proteinExistence type="predicted"/>
<keyword evidence="1" id="KW-1133">Transmembrane helix</keyword>
<evidence type="ECO:0000256" key="1">
    <source>
        <dbReference type="SAM" id="Phobius"/>
    </source>
</evidence>
<keyword evidence="1" id="KW-0812">Transmembrane</keyword>
<feature type="transmembrane region" description="Helical" evidence="1">
    <location>
        <begin position="111"/>
        <end position="131"/>
    </location>
</feature>
<feature type="transmembrane region" description="Helical" evidence="1">
    <location>
        <begin position="86"/>
        <end position="105"/>
    </location>
</feature>